<protein>
    <recommendedName>
        <fullName evidence="10">Transmembrane protein 188</fullName>
    </recommendedName>
</protein>
<evidence type="ECO:0000256" key="8">
    <source>
        <dbReference type="ARBA" id="ARBA00023136"/>
    </source>
</evidence>
<feature type="transmembrane region" description="Helical" evidence="12">
    <location>
        <begin position="92"/>
        <end position="113"/>
    </location>
</feature>
<gene>
    <name evidence="13" type="ORF">BDV98DRAFT_547790</name>
</gene>
<evidence type="ECO:0000256" key="3">
    <source>
        <dbReference type="ARBA" id="ARBA00010998"/>
    </source>
</evidence>
<feature type="compositionally biased region" description="Gly residues" evidence="11">
    <location>
        <begin position="315"/>
        <end position="325"/>
    </location>
</feature>
<evidence type="ECO:0000256" key="10">
    <source>
        <dbReference type="ARBA" id="ARBA00030458"/>
    </source>
</evidence>
<feature type="region of interest" description="Disordered" evidence="11">
    <location>
        <begin position="164"/>
        <end position="217"/>
    </location>
</feature>
<dbReference type="Pfam" id="PF03907">
    <property type="entry name" value="Spo7"/>
    <property type="match status" value="1"/>
</dbReference>
<feature type="compositionally biased region" description="Low complexity" evidence="11">
    <location>
        <begin position="172"/>
        <end position="192"/>
    </location>
</feature>
<comment type="similarity">
    <text evidence="3">Belongs to the CNEP1R1 family.</text>
</comment>
<evidence type="ECO:0000256" key="4">
    <source>
        <dbReference type="ARBA" id="ARBA00022490"/>
    </source>
</evidence>
<evidence type="ECO:0000313" key="13">
    <source>
        <dbReference type="EMBL" id="TFL02169.1"/>
    </source>
</evidence>
<keyword evidence="7" id="KW-0443">Lipid metabolism</keyword>
<evidence type="ECO:0000256" key="11">
    <source>
        <dbReference type="SAM" id="MobiDB-lite"/>
    </source>
</evidence>
<dbReference type="InterPro" id="IPR005605">
    <property type="entry name" value="Spo7"/>
</dbReference>
<evidence type="ECO:0000256" key="1">
    <source>
        <dbReference type="ARBA" id="ARBA00004232"/>
    </source>
</evidence>
<comment type="subcellular location">
    <subcellularLocation>
        <location evidence="2">Cytoplasm</location>
    </subcellularLocation>
    <subcellularLocation>
        <location evidence="1">Nucleus membrane</location>
        <topology evidence="1">Multi-pass membrane protein</topology>
    </subcellularLocation>
</comment>
<keyword evidence="4" id="KW-0963">Cytoplasm</keyword>
<dbReference type="EMBL" id="ML178823">
    <property type="protein sequence ID" value="TFL02169.1"/>
    <property type="molecule type" value="Genomic_DNA"/>
</dbReference>
<evidence type="ECO:0000256" key="5">
    <source>
        <dbReference type="ARBA" id="ARBA00022692"/>
    </source>
</evidence>
<dbReference type="Proteomes" id="UP000305067">
    <property type="component" value="Unassembled WGS sequence"/>
</dbReference>
<dbReference type="GO" id="GO:0019888">
    <property type="term" value="F:protein phosphatase regulator activity"/>
    <property type="evidence" value="ECO:0007669"/>
    <property type="project" value="InterPro"/>
</dbReference>
<evidence type="ECO:0000256" key="12">
    <source>
        <dbReference type="SAM" id="Phobius"/>
    </source>
</evidence>
<feature type="compositionally biased region" description="Pro residues" evidence="11">
    <location>
        <begin position="193"/>
        <end position="206"/>
    </location>
</feature>
<feature type="transmembrane region" description="Helical" evidence="12">
    <location>
        <begin position="38"/>
        <end position="57"/>
    </location>
</feature>
<dbReference type="PANTHER" id="PTHR20996:SF1">
    <property type="entry name" value="NUCLEAR ENVELOPE PHOSPHATASE-REGULATORY SUBUNIT 1"/>
    <property type="match status" value="1"/>
</dbReference>
<dbReference type="OrthoDB" id="5599171at2759"/>
<organism evidence="13 14">
    <name type="scientific">Pterulicium gracile</name>
    <dbReference type="NCBI Taxonomy" id="1884261"/>
    <lineage>
        <taxon>Eukaryota</taxon>
        <taxon>Fungi</taxon>
        <taxon>Dikarya</taxon>
        <taxon>Basidiomycota</taxon>
        <taxon>Agaricomycotina</taxon>
        <taxon>Agaricomycetes</taxon>
        <taxon>Agaricomycetidae</taxon>
        <taxon>Agaricales</taxon>
        <taxon>Pleurotineae</taxon>
        <taxon>Pterulaceae</taxon>
        <taxon>Pterulicium</taxon>
    </lineage>
</organism>
<dbReference type="GO" id="GO:0071595">
    <property type="term" value="C:Nem1-Spo7 phosphatase complex"/>
    <property type="evidence" value="ECO:0007669"/>
    <property type="project" value="InterPro"/>
</dbReference>
<dbReference type="GO" id="GO:0005737">
    <property type="term" value="C:cytoplasm"/>
    <property type="evidence" value="ECO:0007669"/>
    <property type="project" value="UniProtKB-SubCell"/>
</dbReference>
<keyword evidence="5 12" id="KW-0812">Transmembrane</keyword>
<dbReference type="AlphaFoldDB" id="A0A5C3QPC9"/>
<accession>A0A5C3QPC9</accession>
<feature type="compositionally biased region" description="Low complexity" evidence="11">
    <location>
        <begin position="294"/>
        <end position="310"/>
    </location>
</feature>
<name>A0A5C3QPC9_9AGAR</name>
<proteinExistence type="inferred from homology"/>
<keyword evidence="14" id="KW-1185">Reference proteome</keyword>
<keyword evidence="9" id="KW-0539">Nucleus</keyword>
<dbReference type="STRING" id="1884261.A0A5C3QPC9"/>
<feature type="region of interest" description="Disordered" evidence="11">
    <location>
        <begin position="265"/>
        <end position="325"/>
    </location>
</feature>
<dbReference type="GO" id="GO:0031965">
    <property type="term" value="C:nuclear membrane"/>
    <property type="evidence" value="ECO:0007669"/>
    <property type="project" value="UniProtKB-SubCell"/>
</dbReference>
<keyword evidence="8 12" id="KW-0472">Membrane</keyword>
<dbReference type="InterPro" id="IPR019168">
    <property type="entry name" value="NEP1-R1"/>
</dbReference>
<evidence type="ECO:0000256" key="2">
    <source>
        <dbReference type="ARBA" id="ARBA00004496"/>
    </source>
</evidence>
<sequence>MAPLPTNDAATFRDILLFEERLKSTAQVLQQRKQRYQLFLFQLCATIAFLLSEVMGYTRVLEYPYFGIIKLLGQSDDGVDRSGQDDTVANGALRILTTGMLFVSVTTLVLFFAGGMYSEKIAYANQYVPHANKALRSFNMYLNVRKPPLTSKIPFKPLGFFFPRSPSPTSPPAQSTTVRRSRPPSTSSDPSTSPTPQPLSPIPPSTNPRGELIFSSRVDRGFREGYERHRATFERKRAERQRIERARKSWVNWFRMRIGFPVVLPSPPQPASDAVRKEGGASSLRRPSPGPGGMRTRTPPTGQSSPGSTPKRTSGGFGGVEVGHS</sequence>
<reference evidence="13 14" key="1">
    <citation type="journal article" date="2019" name="Nat. Ecol. Evol.">
        <title>Megaphylogeny resolves global patterns of mushroom evolution.</title>
        <authorList>
            <person name="Varga T."/>
            <person name="Krizsan K."/>
            <person name="Foldi C."/>
            <person name="Dima B."/>
            <person name="Sanchez-Garcia M."/>
            <person name="Sanchez-Ramirez S."/>
            <person name="Szollosi G.J."/>
            <person name="Szarkandi J.G."/>
            <person name="Papp V."/>
            <person name="Albert L."/>
            <person name="Andreopoulos W."/>
            <person name="Angelini C."/>
            <person name="Antonin V."/>
            <person name="Barry K.W."/>
            <person name="Bougher N.L."/>
            <person name="Buchanan P."/>
            <person name="Buyck B."/>
            <person name="Bense V."/>
            <person name="Catcheside P."/>
            <person name="Chovatia M."/>
            <person name="Cooper J."/>
            <person name="Damon W."/>
            <person name="Desjardin D."/>
            <person name="Finy P."/>
            <person name="Geml J."/>
            <person name="Haridas S."/>
            <person name="Hughes K."/>
            <person name="Justo A."/>
            <person name="Karasinski D."/>
            <person name="Kautmanova I."/>
            <person name="Kiss B."/>
            <person name="Kocsube S."/>
            <person name="Kotiranta H."/>
            <person name="LaButti K.M."/>
            <person name="Lechner B.E."/>
            <person name="Liimatainen K."/>
            <person name="Lipzen A."/>
            <person name="Lukacs Z."/>
            <person name="Mihaltcheva S."/>
            <person name="Morgado L.N."/>
            <person name="Niskanen T."/>
            <person name="Noordeloos M.E."/>
            <person name="Ohm R.A."/>
            <person name="Ortiz-Santana B."/>
            <person name="Ovrebo C."/>
            <person name="Racz N."/>
            <person name="Riley R."/>
            <person name="Savchenko A."/>
            <person name="Shiryaev A."/>
            <person name="Soop K."/>
            <person name="Spirin V."/>
            <person name="Szebenyi C."/>
            <person name="Tomsovsky M."/>
            <person name="Tulloss R.E."/>
            <person name="Uehling J."/>
            <person name="Grigoriev I.V."/>
            <person name="Vagvolgyi C."/>
            <person name="Papp T."/>
            <person name="Martin F.M."/>
            <person name="Miettinen O."/>
            <person name="Hibbett D.S."/>
            <person name="Nagy L.G."/>
        </authorList>
    </citation>
    <scope>NUCLEOTIDE SEQUENCE [LARGE SCALE GENOMIC DNA]</scope>
    <source>
        <strain evidence="13 14">CBS 309.79</strain>
    </source>
</reference>
<evidence type="ECO:0000256" key="9">
    <source>
        <dbReference type="ARBA" id="ARBA00023242"/>
    </source>
</evidence>
<dbReference type="PANTHER" id="PTHR20996">
    <property type="entry name" value="NUCLEAR ENVELOPE PHOSPHATASE-REGULATORY SUBUNIT 1"/>
    <property type="match status" value="1"/>
</dbReference>
<keyword evidence="6 12" id="KW-1133">Transmembrane helix</keyword>
<evidence type="ECO:0000313" key="14">
    <source>
        <dbReference type="Proteomes" id="UP000305067"/>
    </source>
</evidence>
<dbReference type="GO" id="GO:0006629">
    <property type="term" value="P:lipid metabolic process"/>
    <property type="evidence" value="ECO:0007669"/>
    <property type="project" value="UniProtKB-KW"/>
</dbReference>
<evidence type="ECO:0000256" key="6">
    <source>
        <dbReference type="ARBA" id="ARBA00022989"/>
    </source>
</evidence>
<evidence type="ECO:0000256" key="7">
    <source>
        <dbReference type="ARBA" id="ARBA00023098"/>
    </source>
</evidence>